<protein>
    <submittedName>
        <fullName evidence="1">Uncharacterized protein</fullName>
    </submittedName>
</protein>
<organism evidence="1 2">
    <name type="scientific">Flavobacterium dankookense</name>
    <dbReference type="NCBI Taxonomy" id="706186"/>
    <lineage>
        <taxon>Bacteria</taxon>
        <taxon>Pseudomonadati</taxon>
        <taxon>Bacteroidota</taxon>
        <taxon>Flavobacteriia</taxon>
        <taxon>Flavobacteriales</taxon>
        <taxon>Flavobacteriaceae</taxon>
        <taxon>Flavobacterium</taxon>
    </lineage>
</organism>
<dbReference type="AlphaFoldDB" id="A0A4R6QF45"/>
<accession>A0A4R6QF45</accession>
<proteinExistence type="predicted"/>
<comment type="caution">
    <text evidence="1">The sequence shown here is derived from an EMBL/GenBank/DDBJ whole genome shotgun (WGS) entry which is preliminary data.</text>
</comment>
<reference evidence="1 2" key="1">
    <citation type="submission" date="2019-03" db="EMBL/GenBank/DDBJ databases">
        <title>Genomic Encyclopedia of Archaeal and Bacterial Type Strains, Phase II (KMG-II): from individual species to whole genera.</title>
        <authorList>
            <person name="Goeker M."/>
        </authorList>
    </citation>
    <scope>NUCLEOTIDE SEQUENCE [LARGE SCALE GENOMIC DNA]</scope>
    <source>
        <strain evidence="1 2">DSM 25687</strain>
    </source>
</reference>
<evidence type="ECO:0000313" key="2">
    <source>
        <dbReference type="Proteomes" id="UP000295260"/>
    </source>
</evidence>
<keyword evidence="2" id="KW-1185">Reference proteome</keyword>
<name>A0A4R6QF45_9FLAO</name>
<dbReference type="EMBL" id="SNXR01000011">
    <property type="protein sequence ID" value="TDP61151.1"/>
    <property type="molecule type" value="Genomic_DNA"/>
</dbReference>
<dbReference type="Proteomes" id="UP000295260">
    <property type="component" value="Unassembled WGS sequence"/>
</dbReference>
<sequence length="128" mass="15029">MQKIINFKEGKFLIGICENFEDFSVYENGTHQPITVYFIPNITMNEQICSTYTSKKMEIIIQEVKSIISKNKIFYNNLEITISNKFSGYSHFRHHLYHDLLVVSESSLNIYCKLKKSILKETKSLINH</sequence>
<dbReference type="RefSeq" id="WP_133532096.1">
    <property type="nucleotide sequence ID" value="NZ_SNXR01000011.1"/>
</dbReference>
<gene>
    <name evidence="1" type="ORF">BC748_0764</name>
</gene>
<dbReference type="OrthoDB" id="1376064at2"/>
<evidence type="ECO:0000313" key="1">
    <source>
        <dbReference type="EMBL" id="TDP61151.1"/>
    </source>
</evidence>